<dbReference type="Pfam" id="PF07221">
    <property type="entry name" value="GlcNAc_2-epim"/>
    <property type="match status" value="1"/>
</dbReference>
<dbReference type="RefSeq" id="WP_196954454.1">
    <property type="nucleotide sequence ID" value="NZ_JADWYK010000003.1"/>
</dbReference>
<proteinExistence type="inferred from homology"/>
<dbReference type="InterPro" id="IPR028584">
    <property type="entry name" value="Cellobiose_2_epim"/>
</dbReference>
<dbReference type="EMBL" id="JADWYK010000003">
    <property type="protein sequence ID" value="MBG8553444.1"/>
    <property type="molecule type" value="Genomic_DNA"/>
</dbReference>
<dbReference type="Proteomes" id="UP000601099">
    <property type="component" value="Unassembled WGS sequence"/>
</dbReference>
<evidence type="ECO:0000256" key="4">
    <source>
        <dbReference type="HAMAP-Rule" id="MF_00929"/>
    </source>
</evidence>
<comment type="catalytic activity">
    <reaction evidence="1 4">
        <text>D-cellobiose = beta-D-glucosyl-(1-&gt;4)-D-mannopyranose</text>
        <dbReference type="Rhea" id="RHEA:23384"/>
        <dbReference type="ChEBI" id="CHEBI:17057"/>
        <dbReference type="ChEBI" id="CHEBI:47931"/>
        <dbReference type="EC" id="5.1.3.11"/>
    </reaction>
</comment>
<evidence type="ECO:0000256" key="3">
    <source>
        <dbReference type="ARBA" id="ARBA00023235"/>
    </source>
</evidence>
<evidence type="ECO:0000256" key="1">
    <source>
        <dbReference type="ARBA" id="ARBA00001470"/>
    </source>
</evidence>
<organism evidence="5 6">
    <name type="scientific">Hymenobacter guriensis</name>
    <dbReference type="NCBI Taxonomy" id="2793065"/>
    <lineage>
        <taxon>Bacteria</taxon>
        <taxon>Pseudomonadati</taxon>
        <taxon>Bacteroidota</taxon>
        <taxon>Cytophagia</taxon>
        <taxon>Cytophagales</taxon>
        <taxon>Hymenobacteraceae</taxon>
        <taxon>Hymenobacter</taxon>
    </lineage>
</organism>
<dbReference type="InterPro" id="IPR008928">
    <property type="entry name" value="6-hairpin_glycosidase_sf"/>
</dbReference>
<comment type="similarity">
    <text evidence="4">Belongs to the cellobiose 2-epimerase family.</text>
</comment>
<evidence type="ECO:0000256" key="2">
    <source>
        <dbReference type="ARBA" id="ARBA00008558"/>
    </source>
</evidence>
<keyword evidence="3 4" id="KW-0413">Isomerase</keyword>
<dbReference type="PANTHER" id="PTHR15108">
    <property type="entry name" value="N-ACYLGLUCOSAMINE-2-EPIMERASE"/>
    <property type="match status" value="1"/>
</dbReference>
<comment type="caution">
    <text evidence="5">The sequence shown here is derived from an EMBL/GenBank/DDBJ whole genome shotgun (WGS) entry which is preliminary data.</text>
</comment>
<accession>A0ABS0L011</accession>
<reference evidence="5 6" key="1">
    <citation type="submission" date="2020-11" db="EMBL/GenBank/DDBJ databases">
        <title>Hymenobacter sp.</title>
        <authorList>
            <person name="Kim M.K."/>
        </authorList>
    </citation>
    <scope>NUCLEOTIDE SEQUENCE [LARGE SCALE GENOMIC DNA]</scope>
    <source>
        <strain evidence="5 6">BT594</strain>
    </source>
</reference>
<comment type="similarity">
    <text evidence="2">Belongs to the N-acylglucosamine 2-epimerase family.</text>
</comment>
<dbReference type="HAMAP" id="MF_00929">
    <property type="entry name" value="Cellobiose_2_epim"/>
    <property type="match status" value="1"/>
</dbReference>
<dbReference type="EC" id="5.1.3.11" evidence="4"/>
<evidence type="ECO:0000313" key="6">
    <source>
        <dbReference type="Proteomes" id="UP000601099"/>
    </source>
</evidence>
<keyword evidence="6" id="KW-1185">Reference proteome</keyword>
<sequence length="418" mass="47595">MSPHAIQVRLQQLAAYQQEAEAELMRLTEFWLTKAVNPAGDFIGRMHSNGAVDPAAGRGGILQARILWSFSAVYRHTGQEKHRVAAARALDYLLAHFLDHEHGGIYWLLDAQGQPLDTRKQIYALAFAIYGLSEYHRATQCPLALQVSQELFRWIEQHSFDAEHGGYFEAFGRRGEPLADVRLSEKDQPAPKTMNTHLHILEAYANLYRIWPEAGLGAQLRGLLTTFLSHIVDAETGHLRLFFTADWRPVAELESYGHDIEAAWLLREAAEVLGDEDLLTQINAAGRQLTQATAAALLPDGSLPHELNRRTGHLDLHREWWVSAEAMVGFLNAYELSQDELMLRHSRRAWLFVKQHLLDYAQGEWHWGVEADYQPMTGQDKVGFWKCPYHNMRACLEVIERCKKETARLHLLRASVPV</sequence>
<name>A0ABS0L011_9BACT</name>
<dbReference type="SUPFAM" id="SSF48208">
    <property type="entry name" value="Six-hairpin glycosidases"/>
    <property type="match status" value="1"/>
</dbReference>
<dbReference type="Gene3D" id="1.50.10.10">
    <property type="match status" value="1"/>
</dbReference>
<protein>
    <recommendedName>
        <fullName evidence="4">Cellobiose 2-epimerase</fullName>
        <shortName evidence="4">CE</shortName>
        <ecNumber evidence="4">5.1.3.11</ecNumber>
    </recommendedName>
</protein>
<dbReference type="InterPro" id="IPR010819">
    <property type="entry name" value="AGE/CE"/>
</dbReference>
<evidence type="ECO:0000313" key="5">
    <source>
        <dbReference type="EMBL" id="MBG8553444.1"/>
    </source>
</evidence>
<comment type="function">
    <text evidence="4">Catalyzes the reversible epimerization of cellobiose to 4-O-beta-D-glucopyranosyl-D-mannose (Glc-Man).</text>
</comment>
<gene>
    <name evidence="5" type="ORF">I5L79_07795</name>
</gene>
<dbReference type="InterPro" id="IPR012341">
    <property type="entry name" value="6hp_glycosidase-like_sf"/>
</dbReference>